<name>A0AAD5YU22_9AGAR</name>
<dbReference type="SUPFAM" id="SSF51735">
    <property type="entry name" value="NAD(P)-binding Rossmann-fold domains"/>
    <property type="match status" value="2"/>
</dbReference>
<comment type="similarity">
    <text evidence="1">Belongs to the short-chain dehydrogenases/reductases (SDR) family.</text>
</comment>
<gene>
    <name evidence="2" type="ORF">NP233_g2193</name>
</gene>
<reference evidence="2" key="1">
    <citation type="submission" date="2022-07" db="EMBL/GenBank/DDBJ databases">
        <title>Genome Sequence of Leucocoprinus birnbaumii.</title>
        <authorList>
            <person name="Buettner E."/>
        </authorList>
    </citation>
    <scope>NUCLEOTIDE SEQUENCE</scope>
    <source>
        <strain evidence="2">VT141</strain>
    </source>
</reference>
<proteinExistence type="inferred from homology"/>
<dbReference type="Pfam" id="PF00106">
    <property type="entry name" value="adh_short"/>
    <property type="match status" value="2"/>
</dbReference>
<dbReference type="PANTHER" id="PTHR42760">
    <property type="entry name" value="SHORT-CHAIN DEHYDROGENASES/REDUCTASES FAMILY MEMBER"/>
    <property type="match status" value="1"/>
</dbReference>
<dbReference type="GO" id="GO:0016616">
    <property type="term" value="F:oxidoreductase activity, acting on the CH-OH group of donors, NAD or NADP as acceptor"/>
    <property type="evidence" value="ECO:0007669"/>
    <property type="project" value="TreeGrafter"/>
</dbReference>
<dbReference type="PANTHER" id="PTHR42760:SF121">
    <property type="entry name" value="3-OXOACYL-(ACYL-CARRIER-PROTEIN) REDUCTASE"/>
    <property type="match status" value="1"/>
</dbReference>
<accession>A0AAD5YU22</accession>
<evidence type="ECO:0000313" key="2">
    <source>
        <dbReference type="EMBL" id="KAJ3573802.1"/>
    </source>
</evidence>
<dbReference type="Gene3D" id="3.40.50.720">
    <property type="entry name" value="NAD(P)-binding Rossmann-like Domain"/>
    <property type="match status" value="3"/>
</dbReference>
<evidence type="ECO:0000256" key="1">
    <source>
        <dbReference type="ARBA" id="ARBA00006484"/>
    </source>
</evidence>
<dbReference type="SUPFAM" id="SSF52047">
    <property type="entry name" value="RNI-like"/>
    <property type="match status" value="1"/>
</dbReference>
<dbReference type="PRINTS" id="PR00080">
    <property type="entry name" value="SDRFAMILY"/>
</dbReference>
<dbReference type="InterPro" id="IPR036291">
    <property type="entry name" value="NAD(P)-bd_dom_sf"/>
</dbReference>
<evidence type="ECO:0008006" key="4">
    <source>
        <dbReference type="Google" id="ProtNLM"/>
    </source>
</evidence>
<dbReference type="EMBL" id="JANIEX010000090">
    <property type="protein sequence ID" value="KAJ3573802.1"/>
    <property type="molecule type" value="Genomic_DNA"/>
</dbReference>
<dbReference type="AlphaFoldDB" id="A0AAD5YU22"/>
<sequence length="968" mass="107293">MSLGVALVTGAASGIGRAIALRLAKDGYSVALNDIGHQDSLATLTEEIRALGRDTIECMADVSQEEEVKQMVDRTVEQLGGLDVMVANAGIFIFRSFVDSTLEDWDRIFNINAKGVFLCYKYAARVMIKQGRGGRIIAKELKPHGITVNAYAPGLIRTNLSEQVIVGRTSKGENPFGNSIGEPEDVAGLVSYLVSKEAKLITDTTMSFKGVALVTGASRGMGRAIALRLSQDGYDLALNDIGHTEELRSLRCEIQSKGRKTIECVADVGKEQEVRAIINQTMTELGGLNVMVANAGLRFIKPMMESTMEDWDYIFNTNARGVFLCYKYAAQAMIEKGKGGRIIGASSLAAKQGMPYGAVYNATKSVVLSLTQSAAQELKSHGITVNAYAPGLIRTPMSLLDIQAQIFVINDVELDSAAEDLFSGGNGIPSITQQHAIGQPEDVAGLVSYLASEEARFITARDWLLWSGQIRAISTRRGGWSIMDFIDGTDPDTSYKSSITISSIPPEILSFIFRFSCATEIDESKKSKHSTRSIIPSTPVHLSHVSSFWRDVALSTPHLWSSLSVDVQKLGVRLSIPVLELFTRFSGQLPFRLEIRATLNGGWKSPVKGVDIISLESTLFKAEFCQRVKYLKIKIHPFIHGLPVSWYHQLNNGSFKTLKELHVSHQLSVEAPLPEHRQKHVSLAGVSTLRRLFLHNFFHRCSAPSSITVLQLHGVTIEICVDLLLECTRVSVFECRNPRFDVAGEIDYPLLTRCTILERLYSFDWGFDFEHSEWFNSFYQCIRAPNLQRLRLTSYSDLWLLPPAILEFLSSSATHLRFLTLTNLQGAEKHHICDIFSRVPRVVNLAVEDKENGSYSCYFSIVEALQPTGEAHGGATTTTALGRRYLPTLRTLTLTHTRADHSKILENLQFTLFGMIEARASAGDCAKLKITLNNFDPNFDLVETHRSRIKTLIDEKRLEICINPAIEE</sequence>
<organism evidence="2 3">
    <name type="scientific">Leucocoprinus birnbaumii</name>
    <dbReference type="NCBI Taxonomy" id="56174"/>
    <lineage>
        <taxon>Eukaryota</taxon>
        <taxon>Fungi</taxon>
        <taxon>Dikarya</taxon>
        <taxon>Basidiomycota</taxon>
        <taxon>Agaricomycotina</taxon>
        <taxon>Agaricomycetes</taxon>
        <taxon>Agaricomycetidae</taxon>
        <taxon>Agaricales</taxon>
        <taxon>Agaricineae</taxon>
        <taxon>Agaricaceae</taxon>
        <taxon>Leucocoprinus</taxon>
    </lineage>
</organism>
<keyword evidence="3" id="KW-1185">Reference proteome</keyword>
<dbReference type="InterPro" id="IPR032675">
    <property type="entry name" value="LRR_dom_sf"/>
</dbReference>
<dbReference type="InterPro" id="IPR002347">
    <property type="entry name" value="SDR_fam"/>
</dbReference>
<dbReference type="Proteomes" id="UP001213000">
    <property type="component" value="Unassembled WGS sequence"/>
</dbReference>
<dbReference type="FunFam" id="3.40.50.720:FF:000084">
    <property type="entry name" value="Short-chain dehydrogenase reductase"/>
    <property type="match status" value="2"/>
</dbReference>
<dbReference type="Gene3D" id="3.80.10.10">
    <property type="entry name" value="Ribonuclease Inhibitor"/>
    <property type="match status" value="1"/>
</dbReference>
<protein>
    <recommendedName>
        <fullName evidence="4">F-box domain-containing protein</fullName>
    </recommendedName>
</protein>
<dbReference type="PRINTS" id="PR00081">
    <property type="entry name" value="GDHRDH"/>
</dbReference>
<evidence type="ECO:0000313" key="3">
    <source>
        <dbReference type="Proteomes" id="UP001213000"/>
    </source>
</evidence>
<comment type="caution">
    <text evidence="2">The sequence shown here is derived from an EMBL/GenBank/DDBJ whole genome shotgun (WGS) entry which is preliminary data.</text>
</comment>